<dbReference type="AlphaFoldDB" id="A0A097CTC8"/>
<gene>
    <name evidence="1" type="ORF">VASRM7_645</name>
</gene>
<organism evidence="1">
    <name type="scientific">Verrucosispora sp. MS100047</name>
    <dbReference type="NCBI Taxonomy" id="1410949"/>
    <lineage>
        <taxon>Bacteria</taxon>
        <taxon>Bacillati</taxon>
        <taxon>Actinomycetota</taxon>
        <taxon>Actinomycetes</taxon>
        <taxon>Micromonosporales</taxon>
        <taxon>Micromonosporaceae</taxon>
        <taxon>Micromonospora</taxon>
    </lineage>
</organism>
<dbReference type="EMBL" id="KF826706">
    <property type="protein sequence ID" value="AIS85887.1"/>
    <property type="molecule type" value="Genomic_DNA"/>
</dbReference>
<evidence type="ECO:0000313" key="1">
    <source>
        <dbReference type="EMBL" id="AIS85887.1"/>
    </source>
</evidence>
<name>A0A097CTC8_9ACTN</name>
<proteinExistence type="predicted"/>
<sequence length="37" mass="3921">MGRDHDVDSRSSHPKTAIVSANIESSALLAPARDANM</sequence>
<accession>A0A097CTC8</accession>
<protein>
    <submittedName>
        <fullName evidence="1">Uncharacterized protein</fullName>
    </submittedName>
</protein>
<reference evidence="1" key="1">
    <citation type="submission" date="2013-11" db="EMBL/GenBank/DDBJ databases">
        <title>New antitubercular compounds from marine-derived Verrucosispora sp. MS100047.</title>
        <authorList>
            <person name="Huang P."/>
            <person name="Xie F."/>
            <person name="Wang Q."/>
            <person name="Wang J."/>
            <person name="Wang Q."/>
            <person name="Abdel-Mageed W.M."/>
            <person name="Liu M."/>
            <person name="Han J."/>
            <person name="Song F."/>
            <person name="Dai H."/>
            <person name="Liu X."/>
            <person name="Zhang L."/>
        </authorList>
    </citation>
    <scope>NUCLEOTIDE SEQUENCE</scope>
    <source>
        <strain evidence="1">MS100047</strain>
    </source>
</reference>